<dbReference type="Proteomes" id="UP000018888">
    <property type="component" value="Unassembled WGS sequence"/>
</dbReference>
<gene>
    <name evidence="2" type="ORF">GLOIN_2v1621729</name>
</gene>
<evidence type="ECO:0000313" key="2">
    <source>
        <dbReference type="EMBL" id="POG70008.1"/>
    </source>
</evidence>
<name>A0A2P4PXA6_RHIID</name>
<keyword evidence="1" id="KW-0812">Transmembrane</keyword>
<keyword evidence="1" id="KW-1133">Transmembrane helix</keyword>
<proteinExistence type="predicted"/>
<comment type="caution">
    <text evidence="2">The sequence shown here is derived from an EMBL/GenBank/DDBJ whole genome shotgun (WGS) entry which is preliminary data.</text>
</comment>
<reference evidence="2 3" key="1">
    <citation type="journal article" date="2013" name="Proc. Natl. Acad. Sci. U.S.A.">
        <title>Genome of an arbuscular mycorrhizal fungus provides insight into the oldest plant symbiosis.</title>
        <authorList>
            <person name="Tisserant E."/>
            <person name="Malbreil M."/>
            <person name="Kuo A."/>
            <person name="Kohler A."/>
            <person name="Symeonidi A."/>
            <person name="Balestrini R."/>
            <person name="Charron P."/>
            <person name="Duensing N."/>
            <person name="Frei Dit Frey N."/>
            <person name="Gianinazzi-Pearson V."/>
            <person name="Gilbert L.B."/>
            <person name="Handa Y."/>
            <person name="Herr J.R."/>
            <person name="Hijri M."/>
            <person name="Koul R."/>
            <person name="Kawaguchi M."/>
            <person name="Krajinski F."/>
            <person name="Lammers P.J."/>
            <person name="Masclaux F.G."/>
            <person name="Murat C."/>
            <person name="Morin E."/>
            <person name="Ndikumana S."/>
            <person name="Pagni M."/>
            <person name="Petitpierre D."/>
            <person name="Requena N."/>
            <person name="Rosikiewicz P."/>
            <person name="Riley R."/>
            <person name="Saito K."/>
            <person name="San Clemente H."/>
            <person name="Shapiro H."/>
            <person name="van Tuinen D."/>
            <person name="Becard G."/>
            <person name="Bonfante P."/>
            <person name="Paszkowski U."/>
            <person name="Shachar-Hill Y.Y."/>
            <person name="Tuskan G.A."/>
            <person name="Young P.W."/>
            <person name="Sanders I.R."/>
            <person name="Henrissat B."/>
            <person name="Rensing S.A."/>
            <person name="Grigoriev I.V."/>
            <person name="Corradi N."/>
            <person name="Roux C."/>
            <person name="Martin F."/>
        </authorList>
    </citation>
    <scope>NUCLEOTIDE SEQUENCE [LARGE SCALE GENOMIC DNA]</scope>
    <source>
        <strain evidence="2 3">DAOM 197198</strain>
    </source>
</reference>
<dbReference type="AlphaFoldDB" id="A0A2P4PXA6"/>
<keyword evidence="1" id="KW-0472">Membrane</keyword>
<reference evidence="2 3" key="2">
    <citation type="journal article" date="2018" name="New Phytol.">
        <title>High intraspecific genome diversity in the model arbuscular mycorrhizal symbiont Rhizophagus irregularis.</title>
        <authorList>
            <person name="Chen E.C.H."/>
            <person name="Morin E."/>
            <person name="Beaudet D."/>
            <person name="Noel J."/>
            <person name="Yildirir G."/>
            <person name="Ndikumana S."/>
            <person name="Charron P."/>
            <person name="St-Onge C."/>
            <person name="Giorgi J."/>
            <person name="Kruger M."/>
            <person name="Marton T."/>
            <person name="Ropars J."/>
            <person name="Grigoriev I.V."/>
            <person name="Hainaut M."/>
            <person name="Henrissat B."/>
            <person name="Roux C."/>
            <person name="Martin F."/>
            <person name="Corradi N."/>
        </authorList>
    </citation>
    <scope>NUCLEOTIDE SEQUENCE [LARGE SCALE GENOMIC DNA]</scope>
    <source>
        <strain evidence="2 3">DAOM 197198</strain>
    </source>
</reference>
<feature type="transmembrane region" description="Helical" evidence="1">
    <location>
        <begin position="52"/>
        <end position="71"/>
    </location>
</feature>
<feature type="transmembrane region" description="Helical" evidence="1">
    <location>
        <begin position="28"/>
        <end position="46"/>
    </location>
</feature>
<organism evidence="2 3">
    <name type="scientific">Rhizophagus irregularis (strain DAOM 181602 / DAOM 197198 / MUCL 43194)</name>
    <name type="common">Arbuscular mycorrhizal fungus</name>
    <name type="synonym">Glomus intraradices</name>
    <dbReference type="NCBI Taxonomy" id="747089"/>
    <lineage>
        <taxon>Eukaryota</taxon>
        <taxon>Fungi</taxon>
        <taxon>Fungi incertae sedis</taxon>
        <taxon>Mucoromycota</taxon>
        <taxon>Glomeromycotina</taxon>
        <taxon>Glomeromycetes</taxon>
        <taxon>Glomerales</taxon>
        <taxon>Glomeraceae</taxon>
        <taxon>Rhizophagus</taxon>
    </lineage>
</organism>
<sequence length="80" mass="9598">MLQLIQNWGDRTINISRRLLRNHPLIKFIIRIIAICVIFAIMPILWLFIGLIIWILFISTSMFGVDFIYLMKTGIFYNFY</sequence>
<evidence type="ECO:0000313" key="3">
    <source>
        <dbReference type="Proteomes" id="UP000018888"/>
    </source>
</evidence>
<keyword evidence="3" id="KW-1185">Reference proteome</keyword>
<dbReference type="EMBL" id="AUPC02000127">
    <property type="protein sequence ID" value="POG70008.1"/>
    <property type="molecule type" value="Genomic_DNA"/>
</dbReference>
<evidence type="ECO:0000256" key="1">
    <source>
        <dbReference type="SAM" id="Phobius"/>
    </source>
</evidence>
<accession>A0A2P4PXA6</accession>
<protein>
    <submittedName>
        <fullName evidence="2">Uncharacterized protein</fullName>
    </submittedName>
</protein>